<name>A0A087TLJ9_STEMI</name>
<dbReference type="AlphaFoldDB" id="A0A087TLJ9"/>
<dbReference type="EMBL" id="KK115773">
    <property type="protein sequence ID" value="KFM65988.1"/>
    <property type="molecule type" value="Genomic_DNA"/>
</dbReference>
<reference evidence="1 2" key="1">
    <citation type="submission" date="2013-11" db="EMBL/GenBank/DDBJ databases">
        <title>Genome sequencing of Stegodyphus mimosarum.</title>
        <authorList>
            <person name="Bechsgaard J."/>
        </authorList>
    </citation>
    <scope>NUCLEOTIDE SEQUENCE [LARGE SCALE GENOMIC DNA]</scope>
</reference>
<sequence>MNSFCTIMGRNEHESIIKLWVGHKTLQLLLSLQMEHGECFGMVVPLVTESMCNQVICKFHEIELYENIF</sequence>
<feature type="non-terminal residue" evidence="1">
    <location>
        <position position="69"/>
    </location>
</feature>
<proteinExistence type="predicted"/>
<accession>A0A087TLJ9</accession>
<keyword evidence="2" id="KW-1185">Reference proteome</keyword>
<organism evidence="1 2">
    <name type="scientific">Stegodyphus mimosarum</name>
    <name type="common">African social velvet spider</name>
    <dbReference type="NCBI Taxonomy" id="407821"/>
    <lineage>
        <taxon>Eukaryota</taxon>
        <taxon>Metazoa</taxon>
        <taxon>Ecdysozoa</taxon>
        <taxon>Arthropoda</taxon>
        <taxon>Chelicerata</taxon>
        <taxon>Arachnida</taxon>
        <taxon>Araneae</taxon>
        <taxon>Araneomorphae</taxon>
        <taxon>Entelegynae</taxon>
        <taxon>Eresoidea</taxon>
        <taxon>Eresidae</taxon>
        <taxon>Stegodyphus</taxon>
    </lineage>
</organism>
<evidence type="ECO:0000313" key="1">
    <source>
        <dbReference type="EMBL" id="KFM65988.1"/>
    </source>
</evidence>
<evidence type="ECO:0000313" key="2">
    <source>
        <dbReference type="Proteomes" id="UP000054359"/>
    </source>
</evidence>
<protein>
    <submittedName>
        <fullName evidence="1">Uncharacterized protein</fullName>
    </submittedName>
</protein>
<gene>
    <name evidence="1" type="ORF">X975_25145</name>
</gene>
<dbReference type="Proteomes" id="UP000054359">
    <property type="component" value="Unassembled WGS sequence"/>
</dbReference>